<keyword evidence="1" id="KW-0812">Transmembrane</keyword>
<evidence type="ECO:0000313" key="3">
    <source>
        <dbReference type="Proteomes" id="UP001516400"/>
    </source>
</evidence>
<proteinExistence type="predicted"/>
<gene>
    <name evidence="2" type="ORF">HHI36_005662</name>
</gene>
<evidence type="ECO:0000256" key="1">
    <source>
        <dbReference type="SAM" id="Phobius"/>
    </source>
</evidence>
<keyword evidence="3" id="KW-1185">Reference proteome</keyword>
<dbReference type="EMBL" id="JABFTP020000144">
    <property type="protein sequence ID" value="KAL3282479.1"/>
    <property type="molecule type" value="Genomic_DNA"/>
</dbReference>
<keyword evidence="1" id="KW-0472">Membrane</keyword>
<dbReference type="Proteomes" id="UP001516400">
    <property type="component" value="Unassembled WGS sequence"/>
</dbReference>
<comment type="caution">
    <text evidence="2">The sequence shown here is derived from an EMBL/GenBank/DDBJ whole genome shotgun (WGS) entry which is preliminary data.</text>
</comment>
<accession>A0ABD2NV10</accession>
<feature type="transmembrane region" description="Helical" evidence="1">
    <location>
        <begin position="70"/>
        <end position="93"/>
    </location>
</feature>
<organism evidence="2 3">
    <name type="scientific">Cryptolaemus montrouzieri</name>
    <dbReference type="NCBI Taxonomy" id="559131"/>
    <lineage>
        <taxon>Eukaryota</taxon>
        <taxon>Metazoa</taxon>
        <taxon>Ecdysozoa</taxon>
        <taxon>Arthropoda</taxon>
        <taxon>Hexapoda</taxon>
        <taxon>Insecta</taxon>
        <taxon>Pterygota</taxon>
        <taxon>Neoptera</taxon>
        <taxon>Endopterygota</taxon>
        <taxon>Coleoptera</taxon>
        <taxon>Polyphaga</taxon>
        <taxon>Cucujiformia</taxon>
        <taxon>Coccinelloidea</taxon>
        <taxon>Coccinellidae</taxon>
        <taxon>Scymninae</taxon>
        <taxon>Scymnini</taxon>
        <taxon>Cryptolaemus</taxon>
    </lineage>
</organism>
<reference evidence="2 3" key="1">
    <citation type="journal article" date="2021" name="BMC Biol.">
        <title>Horizontally acquired antibacterial genes associated with adaptive radiation of ladybird beetles.</title>
        <authorList>
            <person name="Li H.S."/>
            <person name="Tang X.F."/>
            <person name="Huang Y.H."/>
            <person name="Xu Z.Y."/>
            <person name="Chen M.L."/>
            <person name="Du X.Y."/>
            <person name="Qiu B.Y."/>
            <person name="Chen P.T."/>
            <person name="Zhang W."/>
            <person name="Slipinski A."/>
            <person name="Escalona H.E."/>
            <person name="Waterhouse R.M."/>
            <person name="Zwick A."/>
            <person name="Pang H."/>
        </authorList>
    </citation>
    <scope>NUCLEOTIDE SEQUENCE [LARGE SCALE GENOMIC DNA]</scope>
    <source>
        <strain evidence="2">SYSU2018</strain>
    </source>
</reference>
<dbReference type="AlphaFoldDB" id="A0ABD2NV10"/>
<feature type="transmembrane region" description="Helical" evidence="1">
    <location>
        <begin position="35"/>
        <end position="58"/>
    </location>
</feature>
<sequence>MSCVFLLFMRDIIFLTSKADVGYRVNVKSVFGRLFSSNCIALSLVCGPRLVLTFSPTLAKKSFNSSAERLVFVAFTGLVTSFFIIFQTVFILLSDSCMRPRWCCFLPNSIFCRRICIIELKTIGE</sequence>
<name>A0ABD2NV10_9CUCU</name>
<evidence type="ECO:0000313" key="2">
    <source>
        <dbReference type="EMBL" id="KAL3282479.1"/>
    </source>
</evidence>
<protein>
    <submittedName>
        <fullName evidence="2">Uncharacterized protein</fullName>
    </submittedName>
</protein>
<keyword evidence="1" id="KW-1133">Transmembrane helix</keyword>